<reference evidence="2 3" key="1">
    <citation type="submission" date="2024-06" db="EMBL/GenBank/DDBJ databases">
        <title>Chitinophaga defluvii sp. nov., isolated from municipal sewage.</title>
        <authorList>
            <person name="Zhang L."/>
        </authorList>
    </citation>
    <scope>NUCLEOTIDE SEQUENCE [LARGE SCALE GENOMIC DNA]</scope>
    <source>
        <strain evidence="2 3">H8</strain>
    </source>
</reference>
<evidence type="ECO:0000313" key="2">
    <source>
        <dbReference type="EMBL" id="MET6999430.1"/>
    </source>
</evidence>
<gene>
    <name evidence="2" type="ORF">ABR189_18725</name>
</gene>
<feature type="region of interest" description="Disordered" evidence="1">
    <location>
        <begin position="122"/>
        <end position="185"/>
    </location>
</feature>
<protein>
    <submittedName>
        <fullName evidence="2">Uncharacterized protein</fullName>
    </submittedName>
</protein>
<feature type="compositionally biased region" description="Basic residues" evidence="1">
    <location>
        <begin position="166"/>
        <end position="185"/>
    </location>
</feature>
<comment type="caution">
    <text evidence="2">The sequence shown here is derived from an EMBL/GenBank/DDBJ whole genome shotgun (WGS) entry which is preliminary data.</text>
</comment>
<sequence length="185" mass="21249">MNNNQSTIENRLERDLAVWDRIQARQVERYGKDVLKDRGFLAAKREMYKHIMQKYIGKRPNAYEKAEMRVLRSQQRKLLRQMYPNPLVRLLRNILALNVNLVRLAGRMTIGAVRGAVAVLTGQQRKPAPSKQYTAARQTPPASNRQTRGPQVGKPLTQDNSAVVRKLPHKPRIVPRPAKSKGVRR</sequence>
<organism evidence="2 3">
    <name type="scientific">Chitinophaga defluvii</name>
    <dbReference type="NCBI Taxonomy" id="3163343"/>
    <lineage>
        <taxon>Bacteria</taxon>
        <taxon>Pseudomonadati</taxon>
        <taxon>Bacteroidota</taxon>
        <taxon>Chitinophagia</taxon>
        <taxon>Chitinophagales</taxon>
        <taxon>Chitinophagaceae</taxon>
        <taxon>Chitinophaga</taxon>
    </lineage>
</organism>
<dbReference type="Proteomes" id="UP001549749">
    <property type="component" value="Unassembled WGS sequence"/>
</dbReference>
<feature type="compositionally biased region" description="Polar residues" evidence="1">
    <location>
        <begin position="131"/>
        <end position="149"/>
    </location>
</feature>
<dbReference type="RefSeq" id="WP_354661994.1">
    <property type="nucleotide sequence ID" value="NZ_JBEXAC010000002.1"/>
</dbReference>
<keyword evidence="3" id="KW-1185">Reference proteome</keyword>
<proteinExistence type="predicted"/>
<accession>A0ABV2T9W1</accession>
<evidence type="ECO:0000256" key="1">
    <source>
        <dbReference type="SAM" id="MobiDB-lite"/>
    </source>
</evidence>
<name>A0ABV2T9W1_9BACT</name>
<dbReference type="EMBL" id="JBEXAC010000002">
    <property type="protein sequence ID" value="MET6999430.1"/>
    <property type="molecule type" value="Genomic_DNA"/>
</dbReference>
<evidence type="ECO:0000313" key="3">
    <source>
        <dbReference type="Proteomes" id="UP001549749"/>
    </source>
</evidence>